<accession>A0A6H1Z8I2</accession>
<sequence>MTKKTIPLVLLLLVAVSGCMILPGGGDGIVIIDEDAAVRLITTCVIYPPLFNGQPIGYNTYQPGSLIHLDFSGGRDQYGNPCGLSDPLRFAIEQVTVRCELKGVDDTIFWPSTEFKVPYKDNSCVWFPGWTSAIEGISGLPYPCYPLSGYPWDSCGDHYPPAMAEQTATIRVVAKASILKVEFVCPVFDEPGSYKLDVVGAIPTASNVIGYYVTKSGAYTVTWTPADGPEQAWDFEVPAAWFFSEGTWVVNVGSTSTCS</sequence>
<proteinExistence type="predicted"/>
<gene>
    <name evidence="2" type="ORF">MM171A00328_0054</name>
    <name evidence="1" type="ORF">MM171B00216_0010</name>
</gene>
<organism evidence="1">
    <name type="scientific">viral metagenome</name>
    <dbReference type="NCBI Taxonomy" id="1070528"/>
    <lineage>
        <taxon>unclassified sequences</taxon>
        <taxon>metagenomes</taxon>
        <taxon>organismal metagenomes</taxon>
    </lineage>
</organism>
<protein>
    <submittedName>
        <fullName evidence="1">Uncharacterized protein</fullName>
    </submittedName>
</protein>
<evidence type="ECO:0000313" key="2">
    <source>
        <dbReference type="EMBL" id="QJB00689.1"/>
    </source>
</evidence>
<reference evidence="1" key="1">
    <citation type="submission" date="2020-03" db="EMBL/GenBank/DDBJ databases">
        <title>The deep terrestrial virosphere.</title>
        <authorList>
            <person name="Holmfeldt K."/>
            <person name="Nilsson E."/>
            <person name="Simone D."/>
            <person name="Lopez-Fernandez M."/>
            <person name="Wu X."/>
            <person name="de Brujin I."/>
            <person name="Lundin D."/>
            <person name="Andersson A."/>
            <person name="Bertilsson S."/>
            <person name="Dopson M."/>
        </authorList>
    </citation>
    <scope>NUCLEOTIDE SEQUENCE</scope>
    <source>
        <strain evidence="2">MM171A00328</strain>
        <strain evidence="1">MM171B00216</strain>
    </source>
</reference>
<dbReference type="EMBL" id="MT143698">
    <property type="protein sequence ID" value="QJB00689.1"/>
    <property type="molecule type" value="Genomic_DNA"/>
</dbReference>
<evidence type="ECO:0000313" key="1">
    <source>
        <dbReference type="EMBL" id="QJA43510.1"/>
    </source>
</evidence>
<dbReference type="PROSITE" id="PS51257">
    <property type="entry name" value="PROKAR_LIPOPROTEIN"/>
    <property type="match status" value="1"/>
</dbReference>
<dbReference type="AlphaFoldDB" id="A0A6H1Z8I2"/>
<name>A0A6H1Z8I2_9ZZZZ</name>
<dbReference type="EMBL" id="MT143888">
    <property type="protein sequence ID" value="QJA43510.1"/>
    <property type="molecule type" value="Genomic_DNA"/>
</dbReference>